<evidence type="ECO:0000259" key="8">
    <source>
        <dbReference type="PROSITE" id="PS51366"/>
    </source>
</evidence>
<dbReference type="eggNOG" id="KOG0403">
    <property type="taxonomic scope" value="Eukaryota"/>
</dbReference>
<dbReference type="InParanoid" id="T1G871"/>
<dbReference type="EMBL" id="AMQM01008799">
    <property type="status" value="NOT_ANNOTATED_CDS"/>
    <property type="molecule type" value="Genomic_DNA"/>
</dbReference>
<reference evidence="10" key="3">
    <citation type="submission" date="2015-06" db="UniProtKB">
        <authorList>
            <consortium name="EnsemblMetazoa"/>
        </authorList>
    </citation>
    <scope>IDENTIFICATION</scope>
</reference>
<dbReference type="FunFam" id="1.25.40.180:FF:000008">
    <property type="entry name" value="Programmed cell death protein 4"/>
    <property type="match status" value="1"/>
</dbReference>
<organism evidence="10 11">
    <name type="scientific">Helobdella robusta</name>
    <name type="common">Californian leech</name>
    <dbReference type="NCBI Taxonomy" id="6412"/>
    <lineage>
        <taxon>Eukaryota</taxon>
        <taxon>Metazoa</taxon>
        <taxon>Spiralia</taxon>
        <taxon>Lophotrochozoa</taxon>
        <taxon>Annelida</taxon>
        <taxon>Clitellata</taxon>
        <taxon>Hirudinea</taxon>
        <taxon>Rhynchobdellida</taxon>
        <taxon>Glossiphoniidae</taxon>
        <taxon>Helobdella</taxon>
    </lineage>
</organism>
<evidence type="ECO:0000313" key="9">
    <source>
        <dbReference type="EMBL" id="ESO11158.1"/>
    </source>
</evidence>
<evidence type="ECO:0000256" key="3">
    <source>
        <dbReference type="ARBA" id="ARBA00014414"/>
    </source>
</evidence>
<feature type="domain" description="MI" evidence="8">
    <location>
        <begin position="70"/>
        <end position="190"/>
    </location>
</feature>
<evidence type="ECO:0000256" key="5">
    <source>
        <dbReference type="ARBA" id="ARBA00022737"/>
    </source>
</evidence>
<dbReference type="PANTHER" id="PTHR12626">
    <property type="entry name" value="PROGRAMMED CELL DEATH 4"/>
    <property type="match status" value="1"/>
</dbReference>
<evidence type="ECO:0000256" key="7">
    <source>
        <dbReference type="SAM" id="SignalP"/>
    </source>
</evidence>
<gene>
    <name evidence="10" type="primary">20217268</name>
    <name evidence="9" type="ORF">HELRODRAFT_91647</name>
</gene>
<accession>T1G871</accession>
<dbReference type="Gene3D" id="1.25.40.180">
    <property type="match status" value="2"/>
</dbReference>
<reference evidence="11" key="1">
    <citation type="submission" date="2012-12" db="EMBL/GenBank/DDBJ databases">
        <authorList>
            <person name="Hellsten U."/>
            <person name="Grimwood J."/>
            <person name="Chapman J.A."/>
            <person name="Shapiro H."/>
            <person name="Aerts A."/>
            <person name="Otillar R.P."/>
            <person name="Terry A.Y."/>
            <person name="Boore J.L."/>
            <person name="Simakov O."/>
            <person name="Marletaz F."/>
            <person name="Cho S.-J."/>
            <person name="Edsinger-Gonzales E."/>
            <person name="Havlak P."/>
            <person name="Kuo D.-H."/>
            <person name="Larsson T."/>
            <person name="Lv J."/>
            <person name="Arendt D."/>
            <person name="Savage R."/>
            <person name="Osoegawa K."/>
            <person name="de Jong P."/>
            <person name="Lindberg D.R."/>
            <person name="Seaver E.C."/>
            <person name="Weisblat D.A."/>
            <person name="Putnam N.H."/>
            <person name="Grigoriev I.V."/>
            <person name="Rokhsar D.S."/>
        </authorList>
    </citation>
    <scope>NUCLEOTIDE SEQUENCE</scope>
</reference>
<dbReference type="FunFam" id="1.25.40.180:FF:000009">
    <property type="entry name" value="programmed cell death protein 4"/>
    <property type="match status" value="1"/>
</dbReference>
<dbReference type="GO" id="GO:0005634">
    <property type="term" value="C:nucleus"/>
    <property type="evidence" value="ECO:0000318"/>
    <property type="project" value="GO_Central"/>
</dbReference>
<dbReference type="Pfam" id="PF02847">
    <property type="entry name" value="MA3"/>
    <property type="match status" value="2"/>
</dbReference>
<dbReference type="InterPro" id="IPR003891">
    <property type="entry name" value="Initiation_fac_eIF4g_MI"/>
</dbReference>
<feature type="chain" id="PRO_5010981195" description="Programmed cell death protein 4" evidence="7">
    <location>
        <begin position="25"/>
        <end position="374"/>
    </location>
</feature>
<comment type="similarity">
    <text evidence="2">Belongs to the PDCD4 family.</text>
</comment>
<protein>
    <recommendedName>
        <fullName evidence="3">Programmed cell death protein 4</fullName>
    </recommendedName>
</protein>
<evidence type="ECO:0000313" key="10">
    <source>
        <dbReference type="EnsemblMetazoa" id="HelroP91647"/>
    </source>
</evidence>
<dbReference type="STRING" id="6412.T1G871"/>
<dbReference type="AlphaFoldDB" id="T1G871"/>
<keyword evidence="6" id="KW-0539">Nucleus</keyword>
<dbReference type="PROSITE" id="PS51366">
    <property type="entry name" value="MI"/>
    <property type="match status" value="2"/>
</dbReference>
<dbReference type="OrthoDB" id="414546at2759"/>
<dbReference type="GO" id="GO:0045892">
    <property type="term" value="P:negative regulation of DNA-templated transcription"/>
    <property type="evidence" value="ECO:0007669"/>
    <property type="project" value="InterPro"/>
</dbReference>
<evidence type="ECO:0000256" key="4">
    <source>
        <dbReference type="ARBA" id="ARBA00022490"/>
    </source>
</evidence>
<dbReference type="GO" id="GO:0005829">
    <property type="term" value="C:cytosol"/>
    <property type="evidence" value="ECO:0000318"/>
    <property type="project" value="GO_Central"/>
</dbReference>
<keyword evidence="11" id="KW-1185">Reference proteome</keyword>
<dbReference type="Proteomes" id="UP000015101">
    <property type="component" value="Unassembled WGS sequence"/>
</dbReference>
<dbReference type="OMA" id="TRTHPQY"/>
<feature type="domain" description="MI" evidence="8">
    <location>
        <begin position="232"/>
        <end position="356"/>
    </location>
</feature>
<dbReference type="SMART" id="SM00544">
    <property type="entry name" value="MA3"/>
    <property type="match status" value="2"/>
</dbReference>
<keyword evidence="7" id="KW-0732">Signal</keyword>
<dbReference type="EMBL" id="KB095851">
    <property type="protein sequence ID" value="ESO11158.1"/>
    <property type="molecule type" value="Genomic_DNA"/>
</dbReference>
<dbReference type="HOGENOM" id="CLU_025354_1_0_1"/>
<reference evidence="9 11" key="2">
    <citation type="journal article" date="2013" name="Nature">
        <title>Insights into bilaterian evolution from three spiralian genomes.</title>
        <authorList>
            <person name="Simakov O."/>
            <person name="Marletaz F."/>
            <person name="Cho S.J."/>
            <person name="Edsinger-Gonzales E."/>
            <person name="Havlak P."/>
            <person name="Hellsten U."/>
            <person name="Kuo D.H."/>
            <person name="Larsson T."/>
            <person name="Lv J."/>
            <person name="Arendt D."/>
            <person name="Savage R."/>
            <person name="Osoegawa K."/>
            <person name="de Jong P."/>
            <person name="Grimwood J."/>
            <person name="Chapman J.A."/>
            <person name="Shapiro H."/>
            <person name="Aerts A."/>
            <person name="Otillar R.P."/>
            <person name="Terry A.Y."/>
            <person name="Boore J.L."/>
            <person name="Grigoriev I.V."/>
            <person name="Lindberg D.R."/>
            <person name="Seaver E.C."/>
            <person name="Weisblat D.A."/>
            <person name="Putnam N.H."/>
            <person name="Rokhsar D.S."/>
        </authorList>
    </citation>
    <scope>NUCLEOTIDE SEQUENCE</scope>
</reference>
<sequence>MFNKRHLIFYLFKFFPLILGGAGGKGVWGKLGSEIDETGDCRDVNDPNYDSDTQGDYKLVAIEPILNDEELEKAVKPILQEYLEHGNTIEESLYDLNIGGTNGHKIVKMAIQLGLDRHNNQRELISQLISDLYNNVLSGVDISSGFDDLLNSIDDLRLDTPDAPNLLGQFIARCIADDCLAPKFITNYKGKVENKYFKEALDKANVLITMKQGMAHLDNIWGVGGGNRPVKYLTNKMVALLKEYLSSEDKQEAMRCIIELEVPHFHHEVVYQACDIAIENSTEPVINQMVSLIKFLTVDTVVITLDQFEKGIKRICDDIHDISLDVPNAAFLLDQMCVKLREVRVIGDGLFQELSNKGRKRFVSEGDGGLMKPL</sequence>
<dbReference type="CTD" id="20217268"/>
<dbReference type="GeneID" id="20217268"/>
<dbReference type="InterPro" id="IPR039778">
    <property type="entry name" value="PDCD4"/>
</dbReference>
<evidence type="ECO:0000256" key="1">
    <source>
        <dbReference type="ARBA" id="ARBA00004496"/>
    </source>
</evidence>
<evidence type="ECO:0000313" key="11">
    <source>
        <dbReference type="Proteomes" id="UP000015101"/>
    </source>
</evidence>
<dbReference type="KEGG" id="hro:HELRODRAFT_91647"/>
<dbReference type="PANTHER" id="PTHR12626:SF0">
    <property type="entry name" value="PROGRAMMED CELL DEATH PROTEIN 4"/>
    <property type="match status" value="1"/>
</dbReference>
<proteinExistence type="inferred from homology"/>
<evidence type="ECO:0000256" key="6">
    <source>
        <dbReference type="ARBA" id="ARBA00023242"/>
    </source>
</evidence>
<feature type="signal peptide" evidence="7">
    <location>
        <begin position="1"/>
        <end position="24"/>
    </location>
</feature>
<name>T1G871_HELRO</name>
<dbReference type="InterPro" id="IPR016024">
    <property type="entry name" value="ARM-type_fold"/>
</dbReference>
<dbReference type="FunCoup" id="T1G871">
    <property type="interactions" value="1554"/>
</dbReference>
<dbReference type="SUPFAM" id="SSF48371">
    <property type="entry name" value="ARM repeat"/>
    <property type="match status" value="2"/>
</dbReference>
<comment type="subcellular location">
    <subcellularLocation>
        <location evidence="1">Cytoplasm</location>
    </subcellularLocation>
</comment>
<keyword evidence="4" id="KW-0963">Cytoplasm</keyword>
<dbReference type="RefSeq" id="XP_009010753.1">
    <property type="nucleotide sequence ID" value="XM_009012505.1"/>
</dbReference>
<dbReference type="EnsemblMetazoa" id="HelroT91647">
    <property type="protein sequence ID" value="HelroP91647"/>
    <property type="gene ID" value="HelroG91647"/>
</dbReference>
<evidence type="ECO:0000256" key="2">
    <source>
        <dbReference type="ARBA" id="ARBA00005497"/>
    </source>
</evidence>
<keyword evidence="5" id="KW-0677">Repeat</keyword>